<reference evidence="1 2" key="1">
    <citation type="submission" date="2020-10" db="EMBL/GenBank/DDBJ databases">
        <title>Connecting structure to function with the recovery of over 1000 high-quality activated sludge metagenome-assembled genomes encoding full-length rRNA genes using long-read sequencing.</title>
        <authorList>
            <person name="Singleton C.M."/>
            <person name="Petriglieri F."/>
            <person name="Kristensen J.M."/>
            <person name="Kirkegaard R.H."/>
            <person name="Michaelsen T.Y."/>
            <person name="Andersen M.H."/>
            <person name="Karst S.M."/>
            <person name="Dueholm M.S."/>
            <person name="Nielsen P.H."/>
            <person name="Albertsen M."/>
        </authorList>
    </citation>
    <scope>NUCLEOTIDE SEQUENCE [LARGE SCALE GENOMIC DNA]</scope>
    <source>
        <strain evidence="1">Ribe_18-Q3-R11-54_BAT3C.373</strain>
    </source>
</reference>
<sequence length="199" mass="22846">MRLLTSLIGCLVCFGIGFYAGSGYEKKTNHTNTTSSVMLERIKDVFKIVNIEAQFNELYSHKDYTWFDVSPFRKTAIIRIQANVLAGINADTSKMIIDEKTKTIKLTINLTPQILAIDHKLDYYDLQQGTFNYFSPNEMTELQEKAKEQILQKALASDLLQRTSKRMNEMLGMLQQLAIHSGWNLEIKDEQGKQIPFKN</sequence>
<evidence type="ECO:0000313" key="1">
    <source>
        <dbReference type="EMBL" id="MBK9718791.1"/>
    </source>
</evidence>
<gene>
    <name evidence="1" type="ORF">IPO85_14990</name>
</gene>
<dbReference type="InterPro" id="IPR025324">
    <property type="entry name" value="DUF4230"/>
</dbReference>
<accession>A0A9D7SCA5</accession>
<dbReference type="AlphaFoldDB" id="A0A9D7SCA5"/>
<dbReference type="Proteomes" id="UP000808349">
    <property type="component" value="Unassembled WGS sequence"/>
</dbReference>
<dbReference type="EMBL" id="JADKFW010000013">
    <property type="protein sequence ID" value="MBK9718791.1"/>
    <property type="molecule type" value="Genomic_DNA"/>
</dbReference>
<proteinExistence type="predicted"/>
<protein>
    <submittedName>
        <fullName evidence="1">DUF4230 domain-containing protein</fullName>
    </submittedName>
</protein>
<dbReference type="Pfam" id="PF14014">
    <property type="entry name" value="DUF4230"/>
    <property type="match status" value="1"/>
</dbReference>
<name>A0A9D7SCA5_9BACT</name>
<organism evidence="1 2">
    <name type="scientific">Candidatus Defluviibacterium haderslevense</name>
    <dbReference type="NCBI Taxonomy" id="2981993"/>
    <lineage>
        <taxon>Bacteria</taxon>
        <taxon>Pseudomonadati</taxon>
        <taxon>Bacteroidota</taxon>
        <taxon>Saprospiria</taxon>
        <taxon>Saprospirales</taxon>
        <taxon>Saprospiraceae</taxon>
        <taxon>Candidatus Defluviibacterium</taxon>
    </lineage>
</organism>
<evidence type="ECO:0000313" key="2">
    <source>
        <dbReference type="Proteomes" id="UP000808349"/>
    </source>
</evidence>
<comment type="caution">
    <text evidence="1">The sequence shown here is derived from an EMBL/GenBank/DDBJ whole genome shotgun (WGS) entry which is preliminary data.</text>
</comment>